<evidence type="ECO:0000313" key="4">
    <source>
        <dbReference type="Proteomes" id="UP000242818"/>
    </source>
</evidence>
<accession>A0A1C4FF97</accession>
<evidence type="ECO:0000259" key="2">
    <source>
        <dbReference type="Pfam" id="PF13568"/>
    </source>
</evidence>
<reference evidence="3 4" key="1">
    <citation type="submission" date="2016-08" db="EMBL/GenBank/DDBJ databases">
        <authorList>
            <person name="Seilhamer J.J."/>
        </authorList>
    </citation>
    <scope>NUCLEOTIDE SEQUENCE [LARGE SCALE GENOMIC DNA]</scope>
    <source>
        <strain evidence="3 4">A37T2</strain>
    </source>
</reference>
<dbReference type="RefSeq" id="WP_089714259.1">
    <property type="nucleotide sequence ID" value="NZ_FMAR01000014.1"/>
</dbReference>
<dbReference type="OrthoDB" id="947434at2"/>
<dbReference type="InterPro" id="IPR011250">
    <property type="entry name" value="OMP/PagP_B-barrel"/>
</dbReference>
<dbReference type="InterPro" id="IPR025665">
    <property type="entry name" value="Beta-barrel_OMP_2"/>
</dbReference>
<feature type="signal peptide" evidence="1">
    <location>
        <begin position="1"/>
        <end position="21"/>
    </location>
</feature>
<dbReference type="SUPFAM" id="SSF56925">
    <property type="entry name" value="OMPA-like"/>
    <property type="match status" value="1"/>
</dbReference>
<dbReference type="AlphaFoldDB" id="A0A1C4FF97"/>
<dbReference type="Proteomes" id="UP000242818">
    <property type="component" value="Unassembled WGS sequence"/>
</dbReference>
<evidence type="ECO:0000313" key="3">
    <source>
        <dbReference type="EMBL" id="SCC54668.1"/>
    </source>
</evidence>
<keyword evidence="4" id="KW-1185">Reference proteome</keyword>
<protein>
    <submittedName>
        <fullName evidence="3">Outer membrane protein beta-barrel domain-containing protein</fullName>
    </submittedName>
</protein>
<sequence length="215" mass="23933">MIRKVLFTAITLFGLAVGAQAQDNVATDAPVKKKEVAKIHYGIKVGLDMTSIDGKGFSAATNVGFDAGVFFEYRLSKHWGLEGDLLYTRFQNRASNFKGYYNTTADLSTANNARVNLNYLSVPLLAQYKFTKVLSIVAGPQYSFLFYDDEELIHYKGAFKKSNIGVLGGLQVTLNNWRFYGRYVYGLNNLNAAGVNENYKWNTSDIQVGIGVTFK</sequence>
<dbReference type="STRING" id="1335309.GA0116948_11411"/>
<organism evidence="3 4">
    <name type="scientific">Chitinophaga costaii</name>
    <dbReference type="NCBI Taxonomy" id="1335309"/>
    <lineage>
        <taxon>Bacteria</taxon>
        <taxon>Pseudomonadati</taxon>
        <taxon>Bacteroidota</taxon>
        <taxon>Chitinophagia</taxon>
        <taxon>Chitinophagales</taxon>
        <taxon>Chitinophagaceae</taxon>
        <taxon>Chitinophaga</taxon>
    </lineage>
</organism>
<gene>
    <name evidence="3" type="ORF">GA0116948_11411</name>
</gene>
<feature type="chain" id="PRO_5008691882" evidence="1">
    <location>
        <begin position="22"/>
        <end position="215"/>
    </location>
</feature>
<name>A0A1C4FF97_9BACT</name>
<keyword evidence="1" id="KW-0732">Signal</keyword>
<feature type="domain" description="Outer membrane protein beta-barrel" evidence="2">
    <location>
        <begin position="25"/>
        <end position="190"/>
    </location>
</feature>
<evidence type="ECO:0000256" key="1">
    <source>
        <dbReference type="SAM" id="SignalP"/>
    </source>
</evidence>
<dbReference type="EMBL" id="FMAR01000014">
    <property type="protein sequence ID" value="SCC54668.1"/>
    <property type="molecule type" value="Genomic_DNA"/>
</dbReference>
<proteinExistence type="predicted"/>
<dbReference type="Pfam" id="PF13568">
    <property type="entry name" value="OMP_b-brl_2"/>
    <property type="match status" value="1"/>
</dbReference>